<comment type="caution">
    <text evidence="1">The sequence shown here is derived from an EMBL/GenBank/DDBJ whole genome shotgun (WGS) entry which is preliminary data.</text>
</comment>
<accession>A0A4R3KXB1</accession>
<name>A0A4R3KXB1_9SPHI</name>
<organism evidence="1 2">
    <name type="scientific">Anseongella ginsenosidimutans</name>
    <dbReference type="NCBI Taxonomy" id="496056"/>
    <lineage>
        <taxon>Bacteria</taxon>
        <taxon>Pseudomonadati</taxon>
        <taxon>Bacteroidota</taxon>
        <taxon>Sphingobacteriia</taxon>
        <taxon>Sphingobacteriales</taxon>
        <taxon>Sphingobacteriaceae</taxon>
        <taxon>Anseongella</taxon>
    </lineage>
</organism>
<sequence length="117" mass="13151">MGIGAWMLKASFAIRIIRELFTKTVCMGLITIELEEAEIAALVDLLDSLRHFNEQMPRDFSIIVQHALMDSVKAGCLEMETAFDVFGHISRVTADIAYSNERIIDQLNTFSTALERA</sequence>
<keyword evidence="2" id="KW-1185">Reference proteome</keyword>
<protein>
    <submittedName>
        <fullName evidence="1">Uncharacterized protein</fullName>
    </submittedName>
</protein>
<dbReference type="AlphaFoldDB" id="A0A4R3KXB1"/>
<evidence type="ECO:0000313" key="1">
    <source>
        <dbReference type="EMBL" id="TCS90325.1"/>
    </source>
</evidence>
<dbReference type="Proteomes" id="UP000295807">
    <property type="component" value="Unassembled WGS sequence"/>
</dbReference>
<proteinExistence type="predicted"/>
<gene>
    <name evidence="1" type="ORF">EDD80_101525</name>
</gene>
<dbReference type="EMBL" id="SMAD01000001">
    <property type="protein sequence ID" value="TCS90325.1"/>
    <property type="molecule type" value="Genomic_DNA"/>
</dbReference>
<reference evidence="1 2" key="1">
    <citation type="submission" date="2019-03" db="EMBL/GenBank/DDBJ databases">
        <title>Genomic Encyclopedia of Type Strains, Phase IV (KMG-IV): sequencing the most valuable type-strain genomes for metagenomic binning, comparative biology and taxonomic classification.</title>
        <authorList>
            <person name="Goeker M."/>
        </authorList>
    </citation>
    <scope>NUCLEOTIDE SEQUENCE [LARGE SCALE GENOMIC DNA]</scope>
    <source>
        <strain evidence="1 2">DSM 21100</strain>
    </source>
</reference>
<evidence type="ECO:0000313" key="2">
    <source>
        <dbReference type="Proteomes" id="UP000295807"/>
    </source>
</evidence>